<proteinExistence type="predicted"/>
<dbReference type="InterPro" id="IPR025558">
    <property type="entry name" value="DUF4283"/>
</dbReference>
<reference evidence="2" key="2">
    <citation type="journal article" date="2024" name="Plant">
        <title>Genomic evolution and insights into agronomic trait innovations of Sesamum species.</title>
        <authorList>
            <person name="Miao H."/>
            <person name="Wang L."/>
            <person name="Qu L."/>
            <person name="Liu H."/>
            <person name="Sun Y."/>
            <person name="Le M."/>
            <person name="Wang Q."/>
            <person name="Wei S."/>
            <person name="Zheng Y."/>
            <person name="Lin W."/>
            <person name="Duan Y."/>
            <person name="Cao H."/>
            <person name="Xiong S."/>
            <person name="Wang X."/>
            <person name="Wei L."/>
            <person name="Li C."/>
            <person name="Ma Q."/>
            <person name="Ju M."/>
            <person name="Zhao R."/>
            <person name="Li G."/>
            <person name="Mu C."/>
            <person name="Tian Q."/>
            <person name="Mei H."/>
            <person name="Zhang T."/>
            <person name="Gao T."/>
            <person name="Zhang H."/>
        </authorList>
    </citation>
    <scope>NUCLEOTIDE SEQUENCE</scope>
    <source>
        <strain evidence="2">3651</strain>
    </source>
</reference>
<dbReference type="EMBL" id="JACGWO010000006">
    <property type="protein sequence ID" value="KAK4424655.1"/>
    <property type="molecule type" value="Genomic_DNA"/>
</dbReference>
<evidence type="ECO:0000313" key="2">
    <source>
        <dbReference type="EMBL" id="KAK4424655.1"/>
    </source>
</evidence>
<dbReference type="AlphaFoldDB" id="A0AAE2CJP2"/>
<dbReference type="Pfam" id="PF14111">
    <property type="entry name" value="DUF4283"/>
    <property type="match status" value="1"/>
</dbReference>
<accession>A0AAE2CJP2</accession>
<evidence type="ECO:0000259" key="1">
    <source>
        <dbReference type="Pfam" id="PF14111"/>
    </source>
</evidence>
<feature type="domain" description="DUF4283" evidence="1">
    <location>
        <begin position="36"/>
        <end position="94"/>
    </location>
</feature>
<gene>
    <name evidence="2" type="ORF">Salat_1659100</name>
</gene>
<name>A0AAE2CJP2_9LAMI</name>
<evidence type="ECO:0000313" key="3">
    <source>
        <dbReference type="Proteomes" id="UP001293254"/>
    </source>
</evidence>
<comment type="caution">
    <text evidence="2">The sequence shown here is derived from an EMBL/GenBank/DDBJ whole genome shotgun (WGS) entry which is preliminary data.</text>
</comment>
<organism evidence="2 3">
    <name type="scientific">Sesamum alatum</name>
    <dbReference type="NCBI Taxonomy" id="300844"/>
    <lineage>
        <taxon>Eukaryota</taxon>
        <taxon>Viridiplantae</taxon>
        <taxon>Streptophyta</taxon>
        <taxon>Embryophyta</taxon>
        <taxon>Tracheophyta</taxon>
        <taxon>Spermatophyta</taxon>
        <taxon>Magnoliopsida</taxon>
        <taxon>eudicotyledons</taxon>
        <taxon>Gunneridae</taxon>
        <taxon>Pentapetalae</taxon>
        <taxon>asterids</taxon>
        <taxon>lamiids</taxon>
        <taxon>Lamiales</taxon>
        <taxon>Pedaliaceae</taxon>
        <taxon>Sesamum</taxon>
    </lineage>
</organism>
<protein>
    <recommendedName>
        <fullName evidence="1">DUF4283 domain-containing protein</fullName>
    </recommendedName>
</protein>
<keyword evidence="3" id="KW-1185">Reference proteome</keyword>
<reference evidence="2" key="1">
    <citation type="submission" date="2020-06" db="EMBL/GenBank/DDBJ databases">
        <authorList>
            <person name="Li T."/>
            <person name="Hu X."/>
            <person name="Zhang T."/>
            <person name="Song X."/>
            <person name="Zhang H."/>
            <person name="Dai N."/>
            <person name="Sheng W."/>
            <person name="Hou X."/>
            <person name="Wei L."/>
        </authorList>
    </citation>
    <scope>NUCLEOTIDE SEQUENCE</scope>
    <source>
        <strain evidence="2">3651</strain>
        <tissue evidence="2">Leaf</tissue>
    </source>
</reference>
<sequence>MDVDLSNLDRALTITGEEDSDVVIPLGLWPSESELEGLYLVRRILSTKNFHIEAMRKTLTTSFNKIRKMEIKMIESNKILFHFEHPIDCKKVLEVLRENTFDSQYGQRCREPVT</sequence>
<dbReference type="Proteomes" id="UP001293254">
    <property type="component" value="Unassembled WGS sequence"/>
</dbReference>